<keyword evidence="2" id="KW-1185">Reference proteome</keyword>
<dbReference type="Proteomes" id="UP000823775">
    <property type="component" value="Unassembled WGS sequence"/>
</dbReference>
<feature type="non-terminal residue" evidence="1">
    <location>
        <position position="1"/>
    </location>
</feature>
<gene>
    <name evidence="1" type="ORF">HAX54_053359</name>
</gene>
<sequence length="123" mass="14171">GSHEKQPFRQAFICRLGERMLGEVKALKMMFPLIHEPMSQGAGFDLTYPLLLHFKVEGALPLFDCPDKVLILQSHDQNQVLVVPVRGRRNVDGDLRITVELSVLYRRLSEKLSIRHHTVFHRS</sequence>
<name>A0ABS8T085_DATST</name>
<evidence type="ECO:0000313" key="2">
    <source>
        <dbReference type="Proteomes" id="UP000823775"/>
    </source>
</evidence>
<accession>A0ABS8T085</accession>
<protein>
    <submittedName>
        <fullName evidence="1">Uncharacterized protein</fullName>
    </submittedName>
</protein>
<comment type="caution">
    <text evidence="1">The sequence shown here is derived from an EMBL/GenBank/DDBJ whole genome shotgun (WGS) entry which is preliminary data.</text>
</comment>
<reference evidence="1 2" key="1">
    <citation type="journal article" date="2021" name="BMC Genomics">
        <title>Datura genome reveals duplications of psychoactive alkaloid biosynthetic genes and high mutation rate following tissue culture.</title>
        <authorList>
            <person name="Rajewski A."/>
            <person name="Carter-House D."/>
            <person name="Stajich J."/>
            <person name="Litt A."/>
        </authorList>
    </citation>
    <scope>NUCLEOTIDE SEQUENCE [LARGE SCALE GENOMIC DNA]</scope>
    <source>
        <strain evidence="1">AR-01</strain>
    </source>
</reference>
<dbReference type="EMBL" id="JACEIK010000991">
    <property type="protein sequence ID" value="MCD7464750.1"/>
    <property type="molecule type" value="Genomic_DNA"/>
</dbReference>
<evidence type="ECO:0000313" key="1">
    <source>
        <dbReference type="EMBL" id="MCD7464750.1"/>
    </source>
</evidence>
<organism evidence="1 2">
    <name type="scientific">Datura stramonium</name>
    <name type="common">Jimsonweed</name>
    <name type="synonym">Common thornapple</name>
    <dbReference type="NCBI Taxonomy" id="4076"/>
    <lineage>
        <taxon>Eukaryota</taxon>
        <taxon>Viridiplantae</taxon>
        <taxon>Streptophyta</taxon>
        <taxon>Embryophyta</taxon>
        <taxon>Tracheophyta</taxon>
        <taxon>Spermatophyta</taxon>
        <taxon>Magnoliopsida</taxon>
        <taxon>eudicotyledons</taxon>
        <taxon>Gunneridae</taxon>
        <taxon>Pentapetalae</taxon>
        <taxon>asterids</taxon>
        <taxon>lamiids</taxon>
        <taxon>Solanales</taxon>
        <taxon>Solanaceae</taxon>
        <taxon>Solanoideae</taxon>
        <taxon>Datureae</taxon>
        <taxon>Datura</taxon>
    </lineage>
</organism>
<proteinExistence type="predicted"/>